<comment type="caution">
    <text evidence="2">The sequence shown here is derived from an EMBL/GenBank/DDBJ whole genome shotgun (WGS) entry which is preliminary data.</text>
</comment>
<feature type="domain" description="Fe/B12 periplasmic-binding" evidence="1">
    <location>
        <begin position="94"/>
        <end position="366"/>
    </location>
</feature>
<reference evidence="2 3" key="1">
    <citation type="submission" date="2021-05" db="EMBL/GenBank/DDBJ databases">
        <title>A Polyphasic approach of four new species of the genus Ohtaekwangia: Ohtaekwangia histidinii sp. nov., Ohtaekwangia cretensis sp. nov., Ohtaekwangia indiensis sp. nov., Ohtaekwangia reichenbachii sp. nov. from diverse environment.</title>
        <authorList>
            <person name="Octaviana S."/>
        </authorList>
    </citation>
    <scope>NUCLEOTIDE SEQUENCE [LARGE SCALE GENOMIC DNA]</scope>
    <source>
        <strain evidence="2 3">PWU4</strain>
    </source>
</reference>
<protein>
    <submittedName>
        <fullName evidence="2">ABC transporter substrate-binding protein</fullName>
    </submittedName>
</protein>
<evidence type="ECO:0000259" key="1">
    <source>
        <dbReference type="PROSITE" id="PS50983"/>
    </source>
</evidence>
<dbReference type="Pfam" id="PF01497">
    <property type="entry name" value="Peripla_BP_2"/>
    <property type="match status" value="1"/>
</dbReference>
<dbReference type="EMBL" id="JAHESF010000043">
    <property type="protein sequence ID" value="MBT1700555.1"/>
    <property type="molecule type" value="Genomic_DNA"/>
</dbReference>
<dbReference type="SUPFAM" id="SSF53807">
    <property type="entry name" value="Helical backbone' metal receptor"/>
    <property type="match status" value="1"/>
</dbReference>
<proteinExistence type="predicted"/>
<accession>A0AAP2GRZ1</accession>
<dbReference type="CDD" id="cd01141">
    <property type="entry name" value="TroA_d"/>
    <property type="match status" value="1"/>
</dbReference>
<dbReference type="InterPro" id="IPR050902">
    <property type="entry name" value="ABC_Transporter_SBP"/>
</dbReference>
<dbReference type="PROSITE" id="PS50983">
    <property type="entry name" value="FE_B12_PBP"/>
    <property type="match status" value="1"/>
</dbReference>
<gene>
    <name evidence="2" type="ORF">KK083_26945</name>
</gene>
<dbReference type="GO" id="GO:0071281">
    <property type="term" value="P:cellular response to iron ion"/>
    <property type="evidence" value="ECO:0007669"/>
    <property type="project" value="TreeGrafter"/>
</dbReference>
<dbReference type="PANTHER" id="PTHR30535">
    <property type="entry name" value="VITAMIN B12-BINDING PROTEIN"/>
    <property type="match status" value="1"/>
</dbReference>
<organism evidence="2 3">
    <name type="scientific">Chryseosolibacter histidini</name>
    <dbReference type="NCBI Taxonomy" id="2782349"/>
    <lineage>
        <taxon>Bacteria</taxon>
        <taxon>Pseudomonadati</taxon>
        <taxon>Bacteroidota</taxon>
        <taxon>Cytophagia</taxon>
        <taxon>Cytophagales</taxon>
        <taxon>Chryseotaleaceae</taxon>
        <taxon>Chryseosolibacter</taxon>
    </lineage>
</organism>
<keyword evidence="3" id="KW-1185">Reference proteome</keyword>
<name>A0AAP2GRZ1_9BACT</name>
<evidence type="ECO:0000313" key="3">
    <source>
        <dbReference type="Proteomes" id="UP001319200"/>
    </source>
</evidence>
<sequence>MKHFSIPLLLMLLCLGCKQKDTAQSAVSTPGPTSLNLRYAEGFKMSLLGNSKLVEVTYPYQGATSGYKYLLVPRGEAVPEHEPDTRVIFIPLRSIVCTSTTHIPLLDYLDETDKLVGFPTTDYISSEKMRKRIDEGKIQELGIDKGLNLERLASLKPDVVMGYTLSSDYGQLKKVEDLGVPVIVNAEYLEKHPLGRAEWIKFMAMFFNREKMADSLFVEIEKNYLETQAYADTTKRKPTVLSGIVYGDAWFLPGGQNYASKLLKDAGCNYLWGEDPSHGYLELSFESIYEKARNADLWIGVATFSSLEELKMKDHRYAKFKAFQQKQVYTYDARKGAKGGSEFMELGYLRPDIILKDLVKIAHPELLPDYTLYFHKKLE</sequence>
<dbReference type="AlphaFoldDB" id="A0AAP2GRZ1"/>
<dbReference type="Gene3D" id="3.40.50.1980">
    <property type="entry name" value="Nitrogenase molybdenum iron protein domain"/>
    <property type="match status" value="2"/>
</dbReference>
<dbReference type="RefSeq" id="WP_254169244.1">
    <property type="nucleotide sequence ID" value="NZ_JAHESF010000043.1"/>
</dbReference>
<dbReference type="PANTHER" id="PTHR30535:SF34">
    <property type="entry name" value="MOLYBDATE-BINDING PROTEIN MOLA"/>
    <property type="match status" value="1"/>
</dbReference>
<dbReference type="Proteomes" id="UP001319200">
    <property type="component" value="Unassembled WGS sequence"/>
</dbReference>
<dbReference type="InterPro" id="IPR002491">
    <property type="entry name" value="ABC_transptr_periplasmic_BD"/>
</dbReference>
<evidence type="ECO:0000313" key="2">
    <source>
        <dbReference type="EMBL" id="MBT1700555.1"/>
    </source>
</evidence>